<dbReference type="GO" id="GO:0022857">
    <property type="term" value="F:transmembrane transporter activity"/>
    <property type="evidence" value="ECO:0007669"/>
    <property type="project" value="InterPro"/>
</dbReference>
<keyword evidence="3" id="KW-0472">Membrane</keyword>
<dbReference type="PANTHER" id="PTHR43702">
    <property type="entry name" value="L-FUCOSE-PROTON SYMPORTER"/>
    <property type="match status" value="1"/>
</dbReference>
<dbReference type="PANTHER" id="PTHR43702:SF3">
    <property type="entry name" value="PROTEIN TSGA"/>
    <property type="match status" value="1"/>
</dbReference>
<dbReference type="SUPFAM" id="SSF103473">
    <property type="entry name" value="MFS general substrate transporter"/>
    <property type="match status" value="1"/>
</dbReference>
<dbReference type="InterPro" id="IPR036259">
    <property type="entry name" value="MFS_trans_sf"/>
</dbReference>
<feature type="transmembrane region" description="Helical" evidence="3">
    <location>
        <begin position="92"/>
        <end position="109"/>
    </location>
</feature>
<sequence length="521" mass="55587">MAGGAMILTGGTIEGGFLRGKQLAYPLFLITLLFFLWGFSYGLLDVLNSHFQAVLSITKLQSTGLQVMYFGGGYFFFSPIAAEVLKRRGYKTAILMGLTLYSLGAVFFWPTAHFTTADNKLASYGGFLACTFVIACGLATLETSANSYAVIIGDPASASIRLQFCQSWNGVASFIGPLIASKFFFSGKNADNLTNVQYVYLAVACLGVAVAVLFTFTKLPEVSEATLAENANIEILAVDELGNPIGQGPLWKQYNMIFAFVAQFCYVGAQVTIGAFFINYVVENGGYTKPQASNFLSYALIIFTVGRFVAVGIAFFLAPAFIMVVYSILVIAMTAAACGLEGSAGVGTLMVTYFLMAPMYPTIFTMGTANLGIHTRRGAGILVMGVAGGAIFPPIQGAIADSASTRISMVVPLVGFFFVFGYCFYHWFTHGKNIIRVKDIVVAADTAGRRGSAWGGAVGGAVNYVHYTTEKEDVSVDGGRRASVITGGRRQSVAVSVKRPSVSHAEGSLVLQEQKGNPILL</sequence>
<feature type="transmembrane region" description="Helical" evidence="3">
    <location>
        <begin position="378"/>
        <end position="395"/>
    </location>
</feature>
<feature type="transmembrane region" description="Helical" evidence="3">
    <location>
        <begin position="407"/>
        <end position="428"/>
    </location>
</feature>
<comment type="subcellular location">
    <subcellularLocation>
        <location evidence="1">Cell inner membrane</location>
        <topology evidence="1">Multi-pass membrane protein</topology>
    </subcellularLocation>
</comment>
<protein>
    <submittedName>
        <fullName evidence="4">Related to glucose/galactose transporter</fullName>
    </submittedName>
</protein>
<keyword evidence="5" id="KW-1185">Reference proteome</keyword>
<feature type="transmembrane region" description="Helical" evidence="3">
    <location>
        <begin position="121"/>
        <end position="141"/>
    </location>
</feature>
<evidence type="ECO:0000256" key="1">
    <source>
        <dbReference type="ARBA" id="ARBA00004429"/>
    </source>
</evidence>
<keyword evidence="3" id="KW-1133">Transmembrane helix</keyword>
<dbReference type="EMBL" id="FJUX01000027">
    <property type="protein sequence ID" value="CZS96455.1"/>
    <property type="molecule type" value="Genomic_DNA"/>
</dbReference>
<accession>A0A1E1KEI1</accession>
<evidence type="ECO:0000313" key="5">
    <source>
        <dbReference type="Proteomes" id="UP000178912"/>
    </source>
</evidence>
<feature type="transmembrane region" description="Helical" evidence="3">
    <location>
        <begin position="64"/>
        <end position="85"/>
    </location>
</feature>
<name>A0A1E1KEI1_9HELO</name>
<reference evidence="5" key="1">
    <citation type="submission" date="2016-03" db="EMBL/GenBank/DDBJ databases">
        <authorList>
            <person name="Guldener U."/>
        </authorList>
    </citation>
    <scope>NUCLEOTIDE SEQUENCE [LARGE SCALE GENOMIC DNA]</scope>
    <source>
        <strain evidence="5">04CH-RAC-A.6.1</strain>
    </source>
</reference>
<organism evidence="4 5">
    <name type="scientific">Rhynchosporium agropyri</name>
    <dbReference type="NCBI Taxonomy" id="914238"/>
    <lineage>
        <taxon>Eukaryota</taxon>
        <taxon>Fungi</taxon>
        <taxon>Dikarya</taxon>
        <taxon>Ascomycota</taxon>
        <taxon>Pezizomycotina</taxon>
        <taxon>Leotiomycetes</taxon>
        <taxon>Helotiales</taxon>
        <taxon>Ploettnerulaceae</taxon>
        <taxon>Rhynchosporium</taxon>
    </lineage>
</organism>
<dbReference type="InterPro" id="IPR011701">
    <property type="entry name" value="MFS"/>
</dbReference>
<feature type="transmembrane region" description="Helical" evidence="3">
    <location>
        <begin position="257"/>
        <end position="282"/>
    </location>
</feature>
<feature type="transmembrane region" description="Helical" evidence="3">
    <location>
        <begin position="198"/>
        <end position="217"/>
    </location>
</feature>
<dbReference type="Proteomes" id="UP000178912">
    <property type="component" value="Unassembled WGS sequence"/>
</dbReference>
<feature type="transmembrane region" description="Helical" evidence="3">
    <location>
        <begin position="23"/>
        <end position="44"/>
    </location>
</feature>
<dbReference type="Pfam" id="PF07690">
    <property type="entry name" value="MFS_1"/>
    <property type="match status" value="1"/>
</dbReference>
<evidence type="ECO:0000256" key="3">
    <source>
        <dbReference type="SAM" id="Phobius"/>
    </source>
</evidence>
<proteinExistence type="predicted"/>
<gene>
    <name evidence="4" type="ORF">RAG0_05760</name>
</gene>
<feature type="transmembrane region" description="Helical" evidence="3">
    <location>
        <begin position="324"/>
        <end position="357"/>
    </location>
</feature>
<evidence type="ECO:0000256" key="2">
    <source>
        <dbReference type="ARBA" id="ARBA00022475"/>
    </source>
</evidence>
<dbReference type="AlphaFoldDB" id="A0A1E1KEI1"/>
<keyword evidence="2" id="KW-1003">Cell membrane</keyword>
<dbReference type="GO" id="GO:0005886">
    <property type="term" value="C:plasma membrane"/>
    <property type="evidence" value="ECO:0007669"/>
    <property type="project" value="UniProtKB-SubCell"/>
</dbReference>
<dbReference type="InterPro" id="IPR050375">
    <property type="entry name" value="MFS_TsgA-like"/>
</dbReference>
<evidence type="ECO:0000313" key="4">
    <source>
        <dbReference type="EMBL" id="CZS96455.1"/>
    </source>
</evidence>
<feature type="transmembrane region" description="Helical" evidence="3">
    <location>
        <begin position="294"/>
        <end position="318"/>
    </location>
</feature>
<dbReference type="Gene3D" id="1.20.1250.20">
    <property type="entry name" value="MFS general substrate transporter like domains"/>
    <property type="match status" value="2"/>
</dbReference>
<dbReference type="OrthoDB" id="546893at2759"/>
<keyword evidence="3" id="KW-0812">Transmembrane</keyword>